<dbReference type="RefSeq" id="WP_008871765.1">
    <property type="nucleotide sequence ID" value="NZ_ACJN02000004.1"/>
</dbReference>
<keyword evidence="2" id="KW-1185">Reference proteome</keyword>
<comment type="caution">
    <text evidence="1">The sequence shown here is derived from an EMBL/GenBank/DDBJ whole genome shotgun (WGS) entry which is preliminary data.</text>
</comment>
<sequence>MHNKVKEVLTVRYAHSDGCVAAKIKEYPGCMTEVDDLADLEWNLYDALSSHTGRTIPEGSITWIWQEVSEDD</sequence>
<dbReference type="SUPFAM" id="SSF143100">
    <property type="entry name" value="TTHA1013/TTHA0281-like"/>
    <property type="match status" value="1"/>
</dbReference>
<dbReference type="InterPro" id="IPR035069">
    <property type="entry name" value="TTHA1013/TTHA0281-like"/>
</dbReference>
<reference evidence="1" key="1">
    <citation type="submission" date="2010-05" db="EMBL/GenBank/DDBJ databases">
        <title>The draft genome of Desulfonatronospira thiodismutans ASO3-1.</title>
        <authorList>
            <consortium name="US DOE Joint Genome Institute (JGI-PGF)"/>
            <person name="Lucas S."/>
            <person name="Copeland A."/>
            <person name="Lapidus A."/>
            <person name="Cheng J.-F."/>
            <person name="Bruce D."/>
            <person name="Goodwin L."/>
            <person name="Pitluck S."/>
            <person name="Chertkov O."/>
            <person name="Brettin T."/>
            <person name="Detter J.C."/>
            <person name="Han C."/>
            <person name="Land M.L."/>
            <person name="Hauser L."/>
            <person name="Kyrpides N."/>
            <person name="Mikhailova N."/>
            <person name="Muyzer G."/>
            <person name="Woyke T."/>
        </authorList>
    </citation>
    <scope>NUCLEOTIDE SEQUENCE [LARGE SCALE GENOMIC DNA]</scope>
    <source>
        <strain evidence="1">ASO3-1</strain>
    </source>
</reference>
<dbReference type="Proteomes" id="UP000005496">
    <property type="component" value="Unassembled WGS sequence"/>
</dbReference>
<dbReference type="Gene3D" id="3.30.160.250">
    <property type="match status" value="1"/>
</dbReference>
<evidence type="ECO:0000313" key="1">
    <source>
        <dbReference type="EMBL" id="EFI33072.1"/>
    </source>
</evidence>
<dbReference type="EMBL" id="ACJN02000004">
    <property type="protein sequence ID" value="EFI33072.1"/>
    <property type="molecule type" value="Genomic_DNA"/>
</dbReference>
<evidence type="ECO:0000313" key="2">
    <source>
        <dbReference type="Proteomes" id="UP000005496"/>
    </source>
</evidence>
<proteinExistence type="predicted"/>
<name>D6SUU2_9BACT</name>
<dbReference type="AlphaFoldDB" id="D6SUU2"/>
<gene>
    <name evidence="1" type="ORF">Dthio_PD0386</name>
</gene>
<accession>D6SUU2</accession>
<organism evidence="1 2">
    <name type="scientific">Desulfonatronospira thiodismutans ASO3-1</name>
    <dbReference type="NCBI Taxonomy" id="555779"/>
    <lineage>
        <taxon>Bacteria</taxon>
        <taxon>Pseudomonadati</taxon>
        <taxon>Thermodesulfobacteriota</taxon>
        <taxon>Desulfovibrionia</taxon>
        <taxon>Desulfovibrionales</taxon>
        <taxon>Desulfonatronovibrionaceae</taxon>
        <taxon>Desulfonatronospira</taxon>
    </lineage>
</organism>
<protein>
    <submittedName>
        <fullName evidence="1">Uncharacterized protein</fullName>
    </submittedName>
</protein>